<keyword evidence="1" id="KW-0808">Transferase</keyword>
<evidence type="ECO:0000259" key="5">
    <source>
        <dbReference type="PROSITE" id="PS50011"/>
    </source>
</evidence>
<dbReference type="InterPro" id="IPR051681">
    <property type="entry name" value="Ser/Thr_Kinases-Pseudokinases"/>
</dbReference>
<keyword evidence="4" id="KW-0067">ATP-binding</keyword>
<keyword evidence="7" id="KW-1185">Reference proteome</keyword>
<gene>
    <name evidence="6" type="ORF">PCOR1329_LOCUS48358</name>
</gene>
<dbReference type="Pfam" id="PF00069">
    <property type="entry name" value="Pkinase"/>
    <property type="match status" value="1"/>
</dbReference>
<organism evidence="6 7">
    <name type="scientific">Prorocentrum cordatum</name>
    <dbReference type="NCBI Taxonomy" id="2364126"/>
    <lineage>
        <taxon>Eukaryota</taxon>
        <taxon>Sar</taxon>
        <taxon>Alveolata</taxon>
        <taxon>Dinophyceae</taxon>
        <taxon>Prorocentrales</taxon>
        <taxon>Prorocentraceae</taxon>
        <taxon>Prorocentrum</taxon>
    </lineage>
</organism>
<dbReference type="PROSITE" id="PS50011">
    <property type="entry name" value="PROTEIN_KINASE_DOM"/>
    <property type="match status" value="1"/>
</dbReference>
<dbReference type="Gene3D" id="1.10.510.10">
    <property type="entry name" value="Transferase(Phosphotransferase) domain 1"/>
    <property type="match status" value="1"/>
</dbReference>
<evidence type="ECO:0000313" key="6">
    <source>
        <dbReference type="EMBL" id="CAK0858761.1"/>
    </source>
</evidence>
<dbReference type="InterPro" id="IPR000719">
    <property type="entry name" value="Prot_kinase_dom"/>
</dbReference>
<protein>
    <recommendedName>
        <fullName evidence="5">Protein kinase domain-containing protein</fullName>
    </recommendedName>
</protein>
<evidence type="ECO:0000313" key="7">
    <source>
        <dbReference type="Proteomes" id="UP001189429"/>
    </source>
</evidence>
<keyword evidence="2" id="KW-0547">Nucleotide-binding</keyword>
<sequence length="292" mass="31774">MDGRLLAKLDRVHSFLWKDEVSETYSCTVPGVHGRVAVKVFIKVNLRGSKEAQVLKDLEHPNLIHLLHVISCKPLCLAYEMCPGGTLRSLLSWASSKTGDPSSQQPGLTVDHRLQAVAQTVSAVAHLHKKDIVHSAVRPDNIFLAHPVGHGPEGIVVPQVLLGDVGLSRFLEDEVEQTPSFGTLNYMAPEVLLRASYGLASDVFSCGVIIHEVLTGIVPYSDLNIASHILVLKVCAGLRPNISLLHACGAAKLQIASILAFAWDEDVNTRTTSEEFELTLFGLIDKRQKASL</sequence>
<name>A0ABN9UGK4_9DINO</name>
<dbReference type="PANTHER" id="PTHR44329">
    <property type="entry name" value="SERINE/THREONINE-PROTEIN KINASE TNNI3K-RELATED"/>
    <property type="match status" value="1"/>
</dbReference>
<dbReference type="PANTHER" id="PTHR44329:SF288">
    <property type="entry name" value="MITOGEN-ACTIVATED PROTEIN KINASE KINASE KINASE 20"/>
    <property type="match status" value="1"/>
</dbReference>
<proteinExistence type="predicted"/>
<accession>A0ABN9UGK4</accession>
<dbReference type="Proteomes" id="UP001189429">
    <property type="component" value="Unassembled WGS sequence"/>
</dbReference>
<reference evidence="6" key="1">
    <citation type="submission" date="2023-10" db="EMBL/GenBank/DDBJ databases">
        <authorList>
            <person name="Chen Y."/>
            <person name="Shah S."/>
            <person name="Dougan E. K."/>
            <person name="Thang M."/>
            <person name="Chan C."/>
        </authorList>
    </citation>
    <scope>NUCLEOTIDE SEQUENCE [LARGE SCALE GENOMIC DNA]</scope>
</reference>
<evidence type="ECO:0000256" key="3">
    <source>
        <dbReference type="ARBA" id="ARBA00022777"/>
    </source>
</evidence>
<evidence type="ECO:0000256" key="4">
    <source>
        <dbReference type="ARBA" id="ARBA00022840"/>
    </source>
</evidence>
<dbReference type="SUPFAM" id="SSF56112">
    <property type="entry name" value="Protein kinase-like (PK-like)"/>
    <property type="match status" value="1"/>
</dbReference>
<comment type="caution">
    <text evidence="6">The sequence shown here is derived from an EMBL/GenBank/DDBJ whole genome shotgun (WGS) entry which is preliminary data.</text>
</comment>
<dbReference type="EMBL" id="CAUYUJ010015837">
    <property type="protein sequence ID" value="CAK0858761.1"/>
    <property type="molecule type" value="Genomic_DNA"/>
</dbReference>
<feature type="domain" description="Protein kinase" evidence="5">
    <location>
        <begin position="1"/>
        <end position="281"/>
    </location>
</feature>
<keyword evidence="3" id="KW-0418">Kinase</keyword>
<evidence type="ECO:0000256" key="1">
    <source>
        <dbReference type="ARBA" id="ARBA00022679"/>
    </source>
</evidence>
<dbReference type="InterPro" id="IPR011009">
    <property type="entry name" value="Kinase-like_dom_sf"/>
</dbReference>
<evidence type="ECO:0000256" key="2">
    <source>
        <dbReference type="ARBA" id="ARBA00022741"/>
    </source>
</evidence>